<keyword evidence="3" id="KW-1185">Reference proteome</keyword>
<evidence type="ECO:0000313" key="2">
    <source>
        <dbReference type="EMBL" id="NMO15530.1"/>
    </source>
</evidence>
<comment type="caution">
    <text evidence="2">The sequence shown here is derived from an EMBL/GenBank/DDBJ whole genome shotgun (WGS) entry which is preliminary data.</text>
</comment>
<accession>A0A848L949</accession>
<name>A0A848L949_9BACT</name>
<feature type="compositionally biased region" description="Basic and acidic residues" evidence="1">
    <location>
        <begin position="68"/>
        <end position="81"/>
    </location>
</feature>
<reference evidence="2 3" key="1">
    <citation type="submission" date="2020-04" db="EMBL/GenBank/DDBJ databases">
        <title>Draft genome of Pyxidicoccus fallax type strain.</title>
        <authorList>
            <person name="Whitworth D.E."/>
        </authorList>
    </citation>
    <scope>NUCLEOTIDE SEQUENCE [LARGE SCALE GENOMIC DNA]</scope>
    <source>
        <strain evidence="2 3">DSM 14698</strain>
    </source>
</reference>
<dbReference type="Pfam" id="PF09998">
    <property type="entry name" value="DUF2239"/>
    <property type="match status" value="1"/>
</dbReference>
<gene>
    <name evidence="2" type="ORF">HG543_11800</name>
</gene>
<dbReference type="EMBL" id="JABBJJ010000041">
    <property type="protein sequence ID" value="NMO15530.1"/>
    <property type="molecule type" value="Genomic_DNA"/>
</dbReference>
<proteinExistence type="predicted"/>
<dbReference type="Proteomes" id="UP000518300">
    <property type="component" value="Unassembled WGS sequence"/>
</dbReference>
<dbReference type="AlphaFoldDB" id="A0A848L949"/>
<evidence type="ECO:0000256" key="1">
    <source>
        <dbReference type="SAM" id="MobiDB-lite"/>
    </source>
</evidence>
<evidence type="ECO:0000313" key="3">
    <source>
        <dbReference type="Proteomes" id="UP000518300"/>
    </source>
</evidence>
<sequence length="204" mass="22448">MRAGYTAFAGARCIASGGLEEVALKVKAWVDGGEVAPVVIYEDASGHPVHPDLRGTREDVLRGLAERRARGAGEEADEPRRSGPGRPKLGVVSREVSLLPRHWEWLNAQPSGASAALRGLVEAAMREARGRERARRSEEAADRFMLAVAGDLPGFEEASRAFYARDTSRFERLTQSWPADIRKHVRRLVDIVIRDEAEVTRATP</sequence>
<feature type="region of interest" description="Disordered" evidence="1">
    <location>
        <begin position="68"/>
        <end position="89"/>
    </location>
</feature>
<protein>
    <submittedName>
        <fullName evidence="2">DUF2239 family protein</fullName>
    </submittedName>
</protein>
<organism evidence="2 3">
    <name type="scientific">Pyxidicoccus fallax</name>
    <dbReference type="NCBI Taxonomy" id="394095"/>
    <lineage>
        <taxon>Bacteria</taxon>
        <taxon>Pseudomonadati</taxon>
        <taxon>Myxococcota</taxon>
        <taxon>Myxococcia</taxon>
        <taxon>Myxococcales</taxon>
        <taxon>Cystobacterineae</taxon>
        <taxon>Myxococcaceae</taxon>
        <taxon>Pyxidicoccus</taxon>
    </lineage>
</organism>
<dbReference type="InterPro" id="IPR018715">
    <property type="entry name" value="DUF2239"/>
</dbReference>